<dbReference type="UniPathway" id="UPA00665"/>
<keyword evidence="3 9" id="KW-0645">Protease</keyword>
<evidence type="ECO:0000256" key="6">
    <source>
        <dbReference type="ARBA" id="ARBA00022801"/>
    </source>
</evidence>
<keyword evidence="2 9" id="KW-1003">Cell membrane</keyword>
<gene>
    <name evidence="9 12" type="primary">lspA</name>
    <name evidence="12" type="ORF">CKALI_07530</name>
</gene>
<evidence type="ECO:0000256" key="1">
    <source>
        <dbReference type="ARBA" id="ARBA00006139"/>
    </source>
</evidence>
<comment type="catalytic activity">
    <reaction evidence="9 10">
        <text>Release of signal peptides from bacterial membrane prolipoproteins. Hydrolyzes -Xaa-Yaa-Zaa-|-(S,diacylglyceryl)Cys-, in which Xaa is hydrophobic (preferably Leu), and Yaa (Ala or Ser) and Zaa (Gly or Ala) have small, neutral side chains.</text>
        <dbReference type="EC" id="3.4.23.36"/>
    </reaction>
</comment>
<keyword evidence="7 9" id="KW-1133">Transmembrane helix</keyword>
<dbReference type="Proteomes" id="UP000427071">
    <property type="component" value="Chromosome"/>
</dbReference>
<evidence type="ECO:0000256" key="9">
    <source>
        <dbReference type="HAMAP-Rule" id="MF_00161"/>
    </source>
</evidence>
<feature type="active site" evidence="9">
    <location>
        <position position="141"/>
    </location>
</feature>
<dbReference type="KEGG" id="ckw:CKALI_07530"/>
<dbReference type="RefSeq" id="WP_231580434.1">
    <property type="nucleotide sequence ID" value="NZ_CP046452.1"/>
</dbReference>
<keyword evidence="4 9" id="KW-0812">Transmembrane</keyword>
<dbReference type="GO" id="GO:0006508">
    <property type="term" value="P:proteolysis"/>
    <property type="evidence" value="ECO:0007669"/>
    <property type="project" value="UniProtKB-KW"/>
</dbReference>
<proteinExistence type="inferred from homology"/>
<dbReference type="Pfam" id="PF01252">
    <property type="entry name" value="Peptidase_A8"/>
    <property type="match status" value="1"/>
</dbReference>
<reference evidence="13" key="1">
    <citation type="submission" date="2019-11" db="EMBL/GenBank/DDBJ databases">
        <title>Complete genome sequence of Corynebacterium kalinowskii 1959, a novel Corynebacterium species isolated from soil of a small paddock in Vilsendorf, Germany.</title>
        <authorList>
            <person name="Schaffert L."/>
            <person name="Ruwe M."/>
            <person name="Milse J."/>
            <person name="Hanuschka K."/>
            <person name="Ortseifen V."/>
            <person name="Droste J."/>
            <person name="Brandt D."/>
            <person name="Schlueter L."/>
            <person name="Kutter Y."/>
            <person name="Vinke S."/>
            <person name="Viehoefer P."/>
            <person name="Jacob L."/>
            <person name="Luebke N.-C."/>
            <person name="Schulte-Berndt E."/>
            <person name="Hain C."/>
            <person name="Linder M."/>
            <person name="Schmidt P."/>
            <person name="Wollenschlaeger L."/>
            <person name="Luttermann T."/>
            <person name="Thieme E."/>
            <person name="Hassa J."/>
            <person name="Haak M."/>
            <person name="Wittchen M."/>
            <person name="Mentz A."/>
            <person name="Persicke M."/>
            <person name="Busche T."/>
            <person name="Ruckert C."/>
        </authorList>
    </citation>
    <scope>NUCLEOTIDE SEQUENCE [LARGE SCALE GENOMIC DNA]</scope>
    <source>
        <strain evidence="13">1959</strain>
    </source>
</reference>
<accession>A0A6B8W4N2</accession>
<evidence type="ECO:0000313" key="12">
    <source>
        <dbReference type="EMBL" id="QGU02368.1"/>
    </source>
</evidence>
<feature type="transmembrane region" description="Helical" evidence="9">
    <location>
        <begin position="94"/>
        <end position="111"/>
    </location>
</feature>
<feature type="transmembrane region" description="Helical" evidence="9">
    <location>
        <begin position="69"/>
        <end position="87"/>
    </location>
</feature>
<keyword evidence="13" id="KW-1185">Reference proteome</keyword>
<dbReference type="PANTHER" id="PTHR33695:SF1">
    <property type="entry name" value="LIPOPROTEIN SIGNAL PEPTIDASE"/>
    <property type="match status" value="1"/>
</dbReference>
<organism evidence="12 13">
    <name type="scientific">Corynebacterium kalinowskii</name>
    <dbReference type="NCBI Taxonomy" id="2675216"/>
    <lineage>
        <taxon>Bacteria</taxon>
        <taxon>Bacillati</taxon>
        <taxon>Actinomycetota</taxon>
        <taxon>Actinomycetes</taxon>
        <taxon>Mycobacteriales</taxon>
        <taxon>Corynebacteriaceae</taxon>
        <taxon>Corynebacterium</taxon>
    </lineage>
</organism>
<dbReference type="PROSITE" id="PS00855">
    <property type="entry name" value="SPASE_II"/>
    <property type="match status" value="1"/>
</dbReference>
<keyword evidence="12" id="KW-0449">Lipoprotein</keyword>
<comment type="function">
    <text evidence="9 10">This protein specifically catalyzes the removal of signal peptides from prolipoproteins.</text>
</comment>
<evidence type="ECO:0000256" key="5">
    <source>
        <dbReference type="ARBA" id="ARBA00022750"/>
    </source>
</evidence>
<evidence type="ECO:0000256" key="2">
    <source>
        <dbReference type="ARBA" id="ARBA00022475"/>
    </source>
</evidence>
<dbReference type="HAMAP" id="MF_00161">
    <property type="entry name" value="LspA"/>
    <property type="match status" value="1"/>
</dbReference>
<dbReference type="GO" id="GO:0005886">
    <property type="term" value="C:plasma membrane"/>
    <property type="evidence" value="ECO:0007669"/>
    <property type="project" value="UniProtKB-SubCell"/>
</dbReference>
<evidence type="ECO:0000256" key="3">
    <source>
        <dbReference type="ARBA" id="ARBA00022670"/>
    </source>
</evidence>
<dbReference type="AlphaFoldDB" id="A0A6B8W4N2"/>
<comment type="similarity">
    <text evidence="1 9 11">Belongs to the peptidase A8 family.</text>
</comment>
<comment type="subcellular location">
    <subcellularLocation>
        <location evidence="9">Cell membrane</location>
        <topology evidence="9">Multi-pass membrane protein</topology>
    </subcellularLocation>
</comment>
<evidence type="ECO:0000256" key="11">
    <source>
        <dbReference type="RuleBase" id="RU004181"/>
    </source>
</evidence>
<dbReference type="PANTHER" id="PTHR33695">
    <property type="entry name" value="LIPOPROTEIN SIGNAL PEPTIDASE"/>
    <property type="match status" value="1"/>
</dbReference>
<keyword evidence="6 9" id="KW-0378">Hydrolase</keyword>
<keyword evidence="5 9" id="KW-0064">Aspartyl protease</keyword>
<protein>
    <recommendedName>
        <fullName evidence="9">Lipoprotein signal peptidase</fullName>
        <ecNumber evidence="9">3.4.23.36</ecNumber>
    </recommendedName>
    <alternativeName>
        <fullName evidence="9">Prolipoprotein signal peptidase</fullName>
    </alternativeName>
    <alternativeName>
        <fullName evidence="9">Signal peptidase II</fullName>
        <shortName evidence="9">SPase II</shortName>
    </alternativeName>
</protein>
<evidence type="ECO:0000256" key="4">
    <source>
        <dbReference type="ARBA" id="ARBA00022692"/>
    </source>
</evidence>
<dbReference type="EMBL" id="CP046452">
    <property type="protein sequence ID" value="QGU02368.1"/>
    <property type="molecule type" value="Genomic_DNA"/>
</dbReference>
<dbReference type="EC" id="3.4.23.36" evidence="9"/>
<name>A0A6B8W4N2_9CORY</name>
<evidence type="ECO:0000256" key="8">
    <source>
        <dbReference type="ARBA" id="ARBA00023136"/>
    </source>
</evidence>
<evidence type="ECO:0000313" key="13">
    <source>
        <dbReference type="Proteomes" id="UP000427071"/>
    </source>
</evidence>
<dbReference type="PRINTS" id="PR00781">
    <property type="entry name" value="LIPOSIGPTASE"/>
</dbReference>
<feature type="transmembrane region" description="Helical" evidence="9">
    <location>
        <begin position="131"/>
        <end position="156"/>
    </location>
</feature>
<dbReference type="GO" id="GO:0004190">
    <property type="term" value="F:aspartic-type endopeptidase activity"/>
    <property type="evidence" value="ECO:0007669"/>
    <property type="project" value="UniProtKB-UniRule"/>
</dbReference>
<feature type="transmembrane region" description="Helical" evidence="9">
    <location>
        <begin position="12"/>
        <end position="35"/>
    </location>
</feature>
<evidence type="ECO:0000256" key="10">
    <source>
        <dbReference type="RuleBase" id="RU000594"/>
    </source>
</evidence>
<dbReference type="InterPro" id="IPR001872">
    <property type="entry name" value="Peptidase_A8"/>
</dbReference>
<sequence>MERVKGEGRSYVKLMAIIAILAATIDQVTKAIMLATLEPGIPQPVIGDWFRFYLLFNPGAAFSMGTNSTWLFTTIQLCFVLGIAWYSRMVPEKWQAIGLALIAGGALGNLIDRLFRDPGFYFGHVVDFISVGSFAVFNIADSCITIGVICFVFGVMREDRAHA</sequence>
<comment type="pathway">
    <text evidence="9">Protein modification; lipoprotein biosynthesis (signal peptide cleavage).</text>
</comment>
<dbReference type="NCBIfam" id="TIGR00077">
    <property type="entry name" value="lspA"/>
    <property type="match status" value="1"/>
</dbReference>
<evidence type="ECO:0000256" key="7">
    <source>
        <dbReference type="ARBA" id="ARBA00022989"/>
    </source>
</evidence>
<feature type="active site" evidence="9">
    <location>
        <position position="127"/>
    </location>
</feature>
<keyword evidence="8 9" id="KW-0472">Membrane</keyword>